<protein>
    <submittedName>
        <fullName evidence="1">Uncharacterized protein</fullName>
    </submittedName>
</protein>
<keyword evidence="2" id="KW-1185">Reference proteome</keyword>
<dbReference type="Proteomes" id="UP000314294">
    <property type="component" value="Unassembled WGS sequence"/>
</dbReference>
<sequence length="67" mass="7456">MSRLHGLKLFINQRLAAAVEDICGHFERTITEYEAEMDRKLLGVVSAAGLQLRAEAGVFLLVGLLWN</sequence>
<evidence type="ECO:0000313" key="1">
    <source>
        <dbReference type="EMBL" id="TNN25394.1"/>
    </source>
</evidence>
<dbReference type="AlphaFoldDB" id="A0A4Z2EA37"/>
<name>A0A4Z2EA37_9TELE</name>
<gene>
    <name evidence="1" type="ORF">EYF80_064478</name>
</gene>
<dbReference type="OrthoDB" id="8956773at2759"/>
<evidence type="ECO:0000313" key="2">
    <source>
        <dbReference type="Proteomes" id="UP000314294"/>
    </source>
</evidence>
<organism evidence="1 2">
    <name type="scientific">Liparis tanakae</name>
    <name type="common">Tanaka's snailfish</name>
    <dbReference type="NCBI Taxonomy" id="230148"/>
    <lineage>
        <taxon>Eukaryota</taxon>
        <taxon>Metazoa</taxon>
        <taxon>Chordata</taxon>
        <taxon>Craniata</taxon>
        <taxon>Vertebrata</taxon>
        <taxon>Euteleostomi</taxon>
        <taxon>Actinopterygii</taxon>
        <taxon>Neopterygii</taxon>
        <taxon>Teleostei</taxon>
        <taxon>Neoteleostei</taxon>
        <taxon>Acanthomorphata</taxon>
        <taxon>Eupercaria</taxon>
        <taxon>Perciformes</taxon>
        <taxon>Cottioidei</taxon>
        <taxon>Cottales</taxon>
        <taxon>Liparidae</taxon>
        <taxon>Liparis</taxon>
    </lineage>
</organism>
<proteinExistence type="predicted"/>
<dbReference type="EMBL" id="SRLO01012675">
    <property type="protein sequence ID" value="TNN25394.1"/>
    <property type="molecule type" value="Genomic_DNA"/>
</dbReference>
<reference evidence="1 2" key="1">
    <citation type="submission" date="2019-03" db="EMBL/GenBank/DDBJ databases">
        <title>First draft genome of Liparis tanakae, snailfish: a comprehensive survey of snailfish specific genes.</title>
        <authorList>
            <person name="Kim W."/>
            <person name="Song I."/>
            <person name="Jeong J.-H."/>
            <person name="Kim D."/>
            <person name="Kim S."/>
            <person name="Ryu S."/>
            <person name="Song J.Y."/>
            <person name="Lee S.K."/>
        </authorList>
    </citation>
    <scope>NUCLEOTIDE SEQUENCE [LARGE SCALE GENOMIC DNA]</scope>
    <source>
        <tissue evidence="1">Muscle</tissue>
    </source>
</reference>
<accession>A0A4Z2EA37</accession>
<comment type="caution">
    <text evidence="1">The sequence shown here is derived from an EMBL/GenBank/DDBJ whole genome shotgun (WGS) entry which is preliminary data.</text>
</comment>